<dbReference type="EMBL" id="LDRT01000039">
    <property type="protein sequence ID" value="KTR95168.1"/>
    <property type="molecule type" value="Genomic_DNA"/>
</dbReference>
<evidence type="ECO:0000256" key="2">
    <source>
        <dbReference type="SAM" id="SignalP"/>
    </source>
</evidence>
<reference evidence="4 5" key="1">
    <citation type="journal article" date="2016" name="Front. Microbiol.">
        <title>Genomic Resource of Rice Seed Associated Bacteria.</title>
        <authorList>
            <person name="Midha S."/>
            <person name="Bansal K."/>
            <person name="Sharma S."/>
            <person name="Kumar N."/>
            <person name="Patil P.P."/>
            <person name="Chaudhry V."/>
            <person name="Patil P.B."/>
        </authorList>
    </citation>
    <scope>NUCLEOTIDE SEQUENCE [LARGE SCALE GENOMIC DNA]</scope>
    <source>
        <strain evidence="4 5">NS220</strain>
    </source>
</reference>
<dbReference type="Pfam" id="PF05305">
    <property type="entry name" value="DUF732"/>
    <property type="match status" value="1"/>
</dbReference>
<evidence type="ECO:0000256" key="1">
    <source>
        <dbReference type="SAM" id="MobiDB-lite"/>
    </source>
</evidence>
<gene>
    <name evidence="4" type="ORF">NS220_06765</name>
</gene>
<accession>A0A147EYA9</accession>
<sequence length="163" mass="16235">MFLPSTLALLLVLAGCVYTQDAGEQSGSAPPASPRESGTGDTVPAESADAVTDAPVDRPADVPTDEPSEGQPIEDQGSPGGPIAAPDEDTSGASDMLTAIRLTVAQLGVDVGADRITAAADYTCDQLAAGADRGGIVALTGGLPAGANETLVQLAADEYCPIR</sequence>
<dbReference type="PATRIC" id="fig|2033.6.peg.2338"/>
<evidence type="ECO:0000313" key="4">
    <source>
        <dbReference type="EMBL" id="KTR95168.1"/>
    </source>
</evidence>
<keyword evidence="2" id="KW-0732">Signal</keyword>
<feature type="signal peptide" evidence="2">
    <location>
        <begin position="1"/>
        <end position="19"/>
    </location>
</feature>
<feature type="region of interest" description="Disordered" evidence="1">
    <location>
        <begin position="22"/>
        <end position="91"/>
    </location>
</feature>
<dbReference type="InterPro" id="IPR007969">
    <property type="entry name" value="DUF732"/>
</dbReference>
<proteinExistence type="predicted"/>
<dbReference type="AlphaFoldDB" id="A0A147EYA9"/>
<comment type="caution">
    <text evidence="4">The sequence shown here is derived from an EMBL/GenBank/DDBJ whole genome shotgun (WGS) entry which is preliminary data.</text>
</comment>
<feature type="domain" description="DUF732" evidence="3">
    <location>
        <begin position="104"/>
        <end position="161"/>
    </location>
</feature>
<evidence type="ECO:0000313" key="5">
    <source>
        <dbReference type="Proteomes" id="UP000075025"/>
    </source>
</evidence>
<dbReference type="Proteomes" id="UP000075025">
    <property type="component" value="Unassembled WGS sequence"/>
</dbReference>
<name>A0A147EYA9_MICTE</name>
<evidence type="ECO:0000259" key="3">
    <source>
        <dbReference type="Pfam" id="PF05305"/>
    </source>
</evidence>
<organism evidence="4 5">
    <name type="scientific">Microbacterium testaceum</name>
    <name type="common">Aureobacterium testaceum</name>
    <name type="synonym">Brevibacterium testaceum</name>
    <dbReference type="NCBI Taxonomy" id="2033"/>
    <lineage>
        <taxon>Bacteria</taxon>
        <taxon>Bacillati</taxon>
        <taxon>Actinomycetota</taxon>
        <taxon>Actinomycetes</taxon>
        <taxon>Micrococcales</taxon>
        <taxon>Microbacteriaceae</taxon>
        <taxon>Microbacterium</taxon>
    </lineage>
</organism>
<feature type="chain" id="PRO_5038529335" description="DUF732 domain-containing protein" evidence="2">
    <location>
        <begin position="20"/>
        <end position="163"/>
    </location>
</feature>
<protein>
    <recommendedName>
        <fullName evidence="3">DUF732 domain-containing protein</fullName>
    </recommendedName>
</protein>